<dbReference type="AlphaFoldDB" id="A0A2W4Y4R3"/>
<dbReference type="EMBL" id="QBMN01000056">
    <property type="protein sequence ID" value="PZO41985.1"/>
    <property type="molecule type" value="Genomic_DNA"/>
</dbReference>
<reference evidence="4" key="1">
    <citation type="submission" date="2018-04" db="EMBL/GenBank/DDBJ databases">
        <authorList>
            <person name="Cornet L."/>
        </authorList>
    </citation>
    <scope>NUCLEOTIDE SEQUENCE [LARGE SCALE GENOMIC DNA]</scope>
</reference>
<dbReference type="PANTHER" id="PTHR36924:SF1">
    <property type="entry name" value="ANTITOXIN HIGA-1"/>
    <property type="match status" value="1"/>
</dbReference>
<dbReference type="InterPro" id="IPR010982">
    <property type="entry name" value="Lambda_DNA-bd_dom_sf"/>
</dbReference>
<accession>A0A2W4Y4R3</accession>
<keyword evidence="1" id="KW-0238">DNA-binding</keyword>
<evidence type="ECO:0000313" key="4">
    <source>
        <dbReference type="Proteomes" id="UP000249081"/>
    </source>
</evidence>
<dbReference type="Pfam" id="PF01381">
    <property type="entry name" value="HTH_3"/>
    <property type="match status" value="1"/>
</dbReference>
<comment type="caution">
    <text evidence="3">The sequence shown here is derived from an EMBL/GenBank/DDBJ whole genome shotgun (WGS) entry which is preliminary data.</text>
</comment>
<dbReference type="CDD" id="cd00093">
    <property type="entry name" value="HTH_XRE"/>
    <property type="match status" value="1"/>
</dbReference>
<dbReference type="InterPro" id="IPR001387">
    <property type="entry name" value="Cro/C1-type_HTH"/>
</dbReference>
<organism evidence="3 4">
    <name type="scientific">Shackletoniella antarctica</name>
    <dbReference type="NCBI Taxonomy" id="268115"/>
    <lineage>
        <taxon>Bacteria</taxon>
        <taxon>Bacillati</taxon>
        <taxon>Cyanobacteriota</taxon>
        <taxon>Cyanophyceae</taxon>
        <taxon>Oculatellales</taxon>
        <taxon>Oculatellaceae</taxon>
        <taxon>Shackletoniella</taxon>
    </lineage>
</organism>
<reference evidence="3 4" key="2">
    <citation type="submission" date="2018-06" db="EMBL/GenBank/DDBJ databases">
        <title>Metagenomic assembly of (sub)arctic Cyanobacteria and their associated microbiome from non-axenic cultures.</title>
        <authorList>
            <person name="Baurain D."/>
        </authorList>
    </citation>
    <scope>NUCLEOTIDE SEQUENCE [LARGE SCALE GENOMIC DNA]</scope>
    <source>
        <strain evidence="3">ULC041bin1</strain>
    </source>
</reference>
<dbReference type="NCBIfam" id="TIGR02607">
    <property type="entry name" value="antidote_HigA"/>
    <property type="match status" value="1"/>
</dbReference>
<dbReference type="PROSITE" id="PS50943">
    <property type="entry name" value="HTH_CROC1"/>
    <property type="match status" value="1"/>
</dbReference>
<dbReference type="InterPro" id="IPR013430">
    <property type="entry name" value="Toxin_antidote_HigA"/>
</dbReference>
<dbReference type="Proteomes" id="UP000249081">
    <property type="component" value="Unassembled WGS sequence"/>
</dbReference>
<dbReference type="SMART" id="SM00530">
    <property type="entry name" value="HTH_XRE"/>
    <property type="match status" value="1"/>
</dbReference>
<evidence type="ECO:0000256" key="1">
    <source>
        <dbReference type="ARBA" id="ARBA00023125"/>
    </source>
</evidence>
<proteinExistence type="predicted"/>
<evidence type="ECO:0000259" key="2">
    <source>
        <dbReference type="PROSITE" id="PS50943"/>
    </source>
</evidence>
<dbReference type="GO" id="GO:0003677">
    <property type="term" value="F:DNA binding"/>
    <property type="evidence" value="ECO:0007669"/>
    <property type="project" value="UniProtKB-KW"/>
</dbReference>
<protein>
    <submittedName>
        <fullName evidence="3">Addiction module antidote protein, HigA family</fullName>
    </submittedName>
</protein>
<dbReference type="PANTHER" id="PTHR36924">
    <property type="entry name" value="ANTITOXIN HIGA-1"/>
    <property type="match status" value="1"/>
</dbReference>
<feature type="domain" description="HTH cro/C1-type" evidence="2">
    <location>
        <begin position="25"/>
        <end position="70"/>
    </location>
</feature>
<sequence length="102" mass="11668">MSQDKLKPVHPGEILLEGFLRPMHLSQNQMALALRVPARRINAIVHGKRRITTDTALRLARYFDMSPRFWLGLQMDYDLDVAEDEIGDRLSQEVVAIATKPL</sequence>
<name>A0A2W4Y4R3_9CYAN</name>
<dbReference type="SUPFAM" id="SSF47413">
    <property type="entry name" value="lambda repressor-like DNA-binding domains"/>
    <property type="match status" value="1"/>
</dbReference>
<dbReference type="Gene3D" id="1.10.260.40">
    <property type="entry name" value="lambda repressor-like DNA-binding domains"/>
    <property type="match status" value="1"/>
</dbReference>
<gene>
    <name evidence="3" type="primary">higA</name>
    <name evidence="3" type="ORF">DCF17_09785</name>
</gene>
<evidence type="ECO:0000313" key="3">
    <source>
        <dbReference type="EMBL" id="PZO41985.1"/>
    </source>
</evidence>